<dbReference type="Proteomes" id="UP000762676">
    <property type="component" value="Unassembled WGS sequence"/>
</dbReference>
<dbReference type="EMBL" id="BMAT01003550">
    <property type="protein sequence ID" value="GFR57441.1"/>
    <property type="molecule type" value="Genomic_DNA"/>
</dbReference>
<dbReference type="Gene3D" id="3.30.40.10">
    <property type="entry name" value="Zinc/RING finger domain, C3HC4 (zinc finger)"/>
    <property type="match status" value="2"/>
</dbReference>
<dbReference type="AlphaFoldDB" id="A0AAV4EAJ7"/>
<evidence type="ECO:0000256" key="1">
    <source>
        <dbReference type="ARBA" id="ARBA00022723"/>
    </source>
</evidence>
<evidence type="ECO:0000313" key="7">
    <source>
        <dbReference type="Proteomes" id="UP000762676"/>
    </source>
</evidence>
<keyword evidence="7" id="KW-1185">Reference proteome</keyword>
<dbReference type="InterPro" id="IPR017455">
    <property type="entry name" value="Znf_FYVE-rel"/>
</dbReference>
<evidence type="ECO:0000313" key="6">
    <source>
        <dbReference type="EMBL" id="GFR57441.1"/>
    </source>
</evidence>
<dbReference type="InterPro" id="IPR052113">
    <property type="entry name" value="FYVE-type_Zinc_Finger"/>
</dbReference>
<evidence type="ECO:0000256" key="2">
    <source>
        <dbReference type="ARBA" id="ARBA00022771"/>
    </source>
</evidence>
<dbReference type="GO" id="GO:0008270">
    <property type="term" value="F:zinc ion binding"/>
    <property type="evidence" value="ECO:0007669"/>
    <property type="project" value="UniProtKB-KW"/>
</dbReference>
<dbReference type="InterPro" id="IPR013083">
    <property type="entry name" value="Znf_RING/FYVE/PHD"/>
</dbReference>
<protein>
    <submittedName>
        <fullName evidence="6">Vacuolar segregation protein PEP7-like</fullName>
    </submittedName>
</protein>
<feature type="domain" description="FYVE-type" evidence="5">
    <location>
        <begin position="61"/>
        <end position="116"/>
    </location>
</feature>
<dbReference type="SMART" id="SM00064">
    <property type="entry name" value="FYVE"/>
    <property type="match status" value="2"/>
</dbReference>
<organism evidence="6 7">
    <name type="scientific">Elysia marginata</name>
    <dbReference type="NCBI Taxonomy" id="1093978"/>
    <lineage>
        <taxon>Eukaryota</taxon>
        <taxon>Metazoa</taxon>
        <taxon>Spiralia</taxon>
        <taxon>Lophotrochozoa</taxon>
        <taxon>Mollusca</taxon>
        <taxon>Gastropoda</taxon>
        <taxon>Heterobranchia</taxon>
        <taxon>Euthyneura</taxon>
        <taxon>Panpulmonata</taxon>
        <taxon>Sacoglossa</taxon>
        <taxon>Placobranchoidea</taxon>
        <taxon>Plakobranchidae</taxon>
        <taxon>Elysia</taxon>
    </lineage>
</organism>
<sequence length="533" mass="61587">MGSARDSHLALALNVSPAYFQQIDNLTSSHATAEYVFNSKEITRHHWRSSEGRSACFNRSCRKQFSLIERPHHCRKCGEVFCAKCVAYRRRLSRLAHFDPDGDLEKVCQVCFEKDKLTDGQTKSHTQDFIILRRRCKEKTLLGFHEGNPSVWRNKVDFDRECERLIQGFEQSVGNSELKRTFHEVKSFLSTPDWMKSSVWMIENMATSCQICHEKPSWLSGKLWCRVCGIVACSNCCTKDLLVYVPDSDRDAEETRRKVHAHLAVIKIVGCPPVEPEVSLYLRVCKLCKEKLVARQVKRYSEEEREDDGTETFLDGLVRLHEKFCLNEERVRVQLPKAKCEFYLENMSEFRMVKHKLSESVPAESLDFIQRIMDKNAIISTHLLLRQLVYETISLCGKYSLEETLPSLLLEAETHVESDVTKCLTAEREDLTKHMELVKEMIKSSMKTNRLIRPTRRLLALHGSSYVQQVMVTRTATVLNQVKVQLQLAAAHRSFNDSKGALQDVLDKLEKEKERENKDSLEFVFVDKNLAEV</sequence>
<dbReference type="PROSITE" id="PS50178">
    <property type="entry name" value="ZF_FYVE"/>
    <property type="match status" value="1"/>
</dbReference>
<dbReference type="PANTHER" id="PTHR39490">
    <property type="entry name" value="ARRESTIN DOMAIN-CONTAINING PROTEIN D"/>
    <property type="match status" value="1"/>
</dbReference>
<keyword evidence="3" id="KW-0862">Zinc</keyword>
<keyword evidence="1" id="KW-0479">Metal-binding</keyword>
<proteinExistence type="predicted"/>
<evidence type="ECO:0000256" key="3">
    <source>
        <dbReference type="ARBA" id="ARBA00022833"/>
    </source>
</evidence>
<dbReference type="PANTHER" id="PTHR39490:SF8">
    <property type="entry name" value="ZINC FINGER FYVE DOMAIN-CONTAINING PROTEIN 21"/>
    <property type="match status" value="1"/>
</dbReference>
<dbReference type="Pfam" id="PF01363">
    <property type="entry name" value="FYVE"/>
    <property type="match status" value="2"/>
</dbReference>
<accession>A0AAV4EAJ7</accession>
<comment type="caution">
    <text evidence="6">The sequence shown here is derived from an EMBL/GenBank/DDBJ whole genome shotgun (WGS) entry which is preliminary data.</text>
</comment>
<evidence type="ECO:0000256" key="4">
    <source>
        <dbReference type="PROSITE-ProRule" id="PRU00091"/>
    </source>
</evidence>
<gene>
    <name evidence="6" type="ORF">ElyMa_001744500</name>
</gene>
<dbReference type="InterPro" id="IPR000306">
    <property type="entry name" value="Znf_FYVE"/>
</dbReference>
<evidence type="ECO:0000259" key="5">
    <source>
        <dbReference type="PROSITE" id="PS50178"/>
    </source>
</evidence>
<dbReference type="SUPFAM" id="SSF57903">
    <property type="entry name" value="FYVE/PHD zinc finger"/>
    <property type="match status" value="2"/>
</dbReference>
<name>A0AAV4EAJ7_9GAST</name>
<reference evidence="6 7" key="1">
    <citation type="journal article" date="2021" name="Elife">
        <title>Chloroplast acquisition without the gene transfer in kleptoplastic sea slugs, Plakobranchus ocellatus.</title>
        <authorList>
            <person name="Maeda T."/>
            <person name="Takahashi S."/>
            <person name="Yoshida T."/>
            <person name="Shimamura S."/>
            <person name="Takaki Y."/>
            <person name="Nagai Y."/>
            <person name="Toyoda A."/>
            <person name="Suzuki Y."/>
            <person name="Arimoto A."/>
            <person name="Ishii H."/>
            <person name="Satoh N."/>
            <person name="Nishiyama T."/>
            <person name="Hasebe M."/>
            <person name="Maruyama T."/>
            <person name="Minagawa J."/>
            <person name="Obokata J."/>
            <person name="Shigenobu S."/>
        </authorList>
    </citation>
    <scope>NUCLEOTIDE SEQUENCE [LARGE SCALE GENOMIC DNA]</scope>
</reference>
<dbReference type="InterPro" id="IPR011011">
    <property type="entry name" value="Znf_FYVE_PHD"/>
</dbReference>
<keyword evidence="2 4" id="KW-0863">Zinc-finger</keyword>